<dbReference type="OrthoDB" id="9866762at2"/>
<gene>
    <name evidence="2" type="ORF">CLV92_102270</name>
</gene>
<protein>
    <submittedName>
        <fullName evidence="2">Uncharacterized protein</fullName>
    </submittedName>
</protein>
<evidence type="ECO:0000256" key="1">
    <source>
        <dbReference type="SAM" id="SignalP"/>
    </source>
</evidence>
<comment type="caution">
    <text evidence="2">The sequence shown here is derived from an EMBL/GenBank/DDBJ whole genome shotgun (WGS) entry which is preliminary data.</text>
</comment>
<evidence type="ECO:0000313" key="3">
    <source>
        <dbReference type="Proteomes" id="UP000239485"/>
    </source>
</evidence>
<dbReference type="EMBL" id="PTJD01000002">
    <property type="protein sequence ID" value="PPK98117.1"/>
    <property type="molecule type" value="Genomic_DNA"/>
</dbReference>
<dbReference type="Proteomes" id="UP000239485">
    <property type="component" value="Unassembled WGS sequence"/>
</dbReference>
<feature type="signal peptide" evidence="1">
    <location>
        <begin position="1"/>
        <end position="23"/>
    </location>
</feature>
<organism evidence="2 3">
    <name type="scientific">Kineococcus xinjiangensis</name>
    <dbReference type="NCBI Taxonomy" id="512762"/>
    <lineage>
        <taxon>Bacteria</taxon>
        <taxon>Bacillati</taxon>
        <taxon>Actinomycetota</taxon>
        <taxon>Actinomycetes</taxon>
        <taxon>Kineosporiales</taxon>
        <taxon>Kineosporiaceae</taxon>
        <taxon>Kineococcus</taxon>
    </lineage>
</organism>
<name>A0A2S6IV18_9ACTN</name>
<dbReference type="AlphaFoldDB" id="A0A2S6IV18"/>
<evidence type="ECO:0000313" key="2">
    <source>
        <dbReference type="EMBL" id="PPK98117.1"/>
    </source>
</evidence>
<feature type="chain" id="PRO_5015515745" evidence="1">
    <location>
        <begin position="24"/>
        <end position="201"/>
    </location>
</feature>
<accession>A0A2S6IV18</accession>
<reference evidence="2 3" key="1">
    <citation type="submission" date="2018-02" db="EMBL/GenBank/DDBJ databases">
        <title>Genomic Encyclopedia of Archaeal and Bacterial Type Strains, Phase II (KMG-II): from individual species to whole genera.</title>
        <authorList>
            <person name="Goeker M."/>
        </authorList>
    </citation>
    <scope>NUCLEOTIDE SEQUENCE [LARGE SCALE GENOMIC DNA]</scope>
    <source>
        <strain evidence="2 3">DSM 22857</strain>
    </source>
</reference>
<keyword evidence="3" id="KW-1185">Reference proteome</keyword>
<keyword evidence="1" id="KW-0732">Signal</keyword>
<dbReference type="RefSeq" id="WP_146099414.1">
    <property type="nucleotide sequence ID" value="NZ_PTJD01000002.1"/>
</dbReference>
<proteinExistence type="predicted"/>
<sequence>MRTAMIGGTAALLLAVGMVPAQASSAAAPLRLQEVEVVAGAPHADATYCDHIMIDCGYVGVHATFSGLSGRVSSQDSWEERQGYVTGSARVSRVYGCESAEGVRLGHLDTTVSENVRLGPRRGMTFTLPTDADTVPAEAYAFLEDAQPRNCPAGTQPMMYELRVQRVALTMNSSLRTVPSAEYRVKGRDRWQGAVPTPFGE</sequence>